<keyword evidence="5" id="KW-0677">Repeat</keyword>
<organism evidence="12 13">
    <name type="scientific">Ditylenchus destructor</name>
    <dbReference type="NCBI Taxonomy" id="166010"/>
    <lineage>
        <taxon>Eukaryota</taxon>
        <taxon>Metazoa</taxon>
        <taxon>Ecdysozoa</taxon>
        <taxon>Nematoda</taxon>
        <taxon>Chromadorea</taxon>
        <taxon>Rhabditida</taxon>
        <taxon>Tylenchina</taxon>
        <taxon>Tylenchomorpha</taxon>
        <taxon>Sphaerularioidea</taxon>
        <taxon>Anguinidae</taxon>
        <taxon>Anguininae</taxon>
        <taxon>Ditylenchus</taxon>
    </lineage>
</organism>
<keyword evidence="3 11" id="KW-0813">Transport</keyword>
<keyword evidence="13" id="KW-1185">Reference proteome</keyword>
<evidence type="ECO:0000256" key="2">
    <source>
        <dbReference type="ARBA" id="ARBA00006375"/>
    </source>
</evidence>
<keyword evidence="8" id="KW-0496">Mitochondrion</keyword>
<reference evidence="12" key="1">
    <citation type="submission" date="2022-01" db="EMBL/GenBank/DDBJ databases">
        <title>Genome Sequence Resource for Two Populations of Ditylenchus destructor, the Migratory Endoparasitic Phytonematode.</title>
        <authorList>
            <person name="Zhang H."/>
            <person name="Lin R."/>
            <person name="Xie B."/>
        </authorList>
    </citation>
    <scope>NUCLEOTIDE SEQUENCE</scope>
    <source>
        <strain evidence="12">BazhouSP</strain>
    </source>
</reference>
<evidence type="ECO:0000256" key="1">
    <source>
        <dbReference type="ARBA" id="ARBA00004448"/>
    </source>
</evidence>
<dbReference type="SUPFAM" id="SSF103506">
    <property type="entry name" value="Mitochondrial carrier"/>
    <property type="match status" value="1"/>
</dbReference>
<comment type="similarity">
    <text evidence="2 11">Belongs to the mitochondrial carrier (TC 2.A.29) family.</text>
</comment>
<keyword evidence="4 10" id="KW-0812">Transmembrane</keyword>
<feature type="repeat" description="Solcar" evidence="10">
    <location>
        <begin position="186"/>
        <end position="270"/>
    </location>
</feature>
<dbReference type="Gene3D" id="1.50.40.10">
    <property type="entry name" value="Mitochondrial carrier domain"/>
    <property type="match status" value="1"/>
</dbReference>
<evidence type="ECO:0000256" key="8">
    <source>
        <dbReference type="ARBA" id="ARBA00023128"/>
    </source>
</evidence>
<comment type="subcellular location">
    <subcellularLocation>
        <location evidence="1">Mitochondrion inner membrane</location>
        <topology evidence="1">Multi-pass membrane protein</topology>
    </subcellularLocation>
</comment>
<accession>A0AAD4QRZ7</accession>
<dbReference type="PANTHER" id="PTHR46131">
    <property type="entry name" value="SD08549P"/>
    <property type="match status" value="1"/>
</dbReference>
<evidence type="ECO:0000256" key="5">
    <source>
        <dbReference type="ARBA" id="ARBA00022737"/>
    </source>
</evidence>
<proteinExistence type="inferred from homology"/>
<gene>
    <name evidence="12" type="ORF">DdX_20106</name>
</gene>
<name>A0AAD4QRZ7_9BILA</name>
<dbReference type="PANTHER" id="PTHR46131:SF1">
    <property type="entry name" value="SD08549P"/>
    <property type="match status" value="1"/>
</dbReference>
<dbReference type="InterPro" id="IPR052465">
    <property type="entry name" value="Mito_NAD+_Carrier"/>
</dbReference>
<feature type="repeat" description="Solcar" evidence="10">
    <location>
        <begin position="97"/>
        <end position="177"/>
    </location>
</feature>
<dbReference type="InterPro" id="IPR018108">
    <property type="entry name" value="MCP_transmembrane"/>
</dbReference>
<evidence type="ECO:0000256" key="10">
    <source>
        <dbReference type="PROSITE-ProRule" id="PRU00282"/>
    </source>
</evidence>
<feature type="repeat" description="Solcar" evidence="10">
    <location>
        <begin position="317"/>
        <end position="404"/>
    </location>
</feature>
<comment type="caution">
    <text evidence="12">The sequence shown here is derived from an EMBL/GenBank/DDBJ whole genome shotgun (WGS) entry which is preliminary data.</text>
</comment>
<evidence type="ECO:0000313" key="13">
    <source>
        <dbReference type="Proteomes" id="UP001201812"/>
    </source>
</evidence>
<evidence type="ECO:0000313" key="12">
    <source>
        <dbReference type="EMBL" id="KAI1694454.1"/>
    </source>
</evidence>
<dbReference type="InterPro" id="IPR023395">
    <property type="entry name" value="MCP_dom_sf"/>
</dbReference>
<dbReference type="Proteomes" id="UP001201812">
    <property type="component" value="Unassembled WGS sequence"/>
</dbReference>
<dbReference type="GO" id="GO:0051724">
    <property type="term" value="F:NAD transmembrane transporter activity"/>
    <property type="evidence" value="ECO:0007669"/>
    <property type="project" value="TreeGrafter"/>
</dbReference>
<keyword evidence="9 10" id="KW-0472">Membrane</keyword>
<evidence type="ECO:0000256" key="3">
    <source>
        <dbReference type="ARBA" id="ARBA00022448"/>
    </source>
</evidence>
<evidence type="ECO:0000256" key="11">
    <source>
        <dbReference type="RuleBase" id="RU000488"/>
    </source>
</evidence>
<dbReference type="PROSITE" id="PS50920">
    <property type="entry name" value="SOLCAR"/>
    <property type="match status" value="3"/>
</dbReference>
<keyword evidence="7" id="KW-1133">Transmembrane helix</keyword>
<evidence type="ECO:0000256" key="4">
    <source>
        <dbReference type="ARBA" id="ARBA00022692"/>
    </source>
</evidence>
<protein>
    <submittedName>
        <fullName evidence="12">Mitochondrial carrier protein domain-containing protein</fullName>
    </submittedName>
</protein>
<dbReference type="GO" id="GO:0005743">
    <property type="term" value="C:mitochondrial inner membrane"/>
    <property type="evidence" value="ECO:0007669"/>
    <property type="project" value="UniProtKB-SubCell"/>
</dbReference>
<dbReference type="Pfam" id="PF00153">
    <property type="entry name" value="Mito_carr"/>
    <property type="match status" value="3"/>
</dbReference>
<sequence length="413" mass="46021">MINPPNDSAKQSSRYFPTLFQRAFAAGPSAALNRNFHFLLITSYFSKENRFSIGVVFSCSFVGSIQVFGSGASLNLENNVADRSHRMSAAPLGPASESPNVDFICGWFAGCVETCVLYPINKLTFRQQLHGVILKDAFSQLFKEGVPYLYRGLLPPLIQRTTTRMIMFGMFDTYQRLLECPPIAEGPTMCHARAAFLAGATEGILCPFERTQVLLQNPAYHKYFRNTGEAFSFVKSFGVREFYRGITLIVVRNGLSNAMFFSLKGPLKTLMTQATSAPPTTGDTLAPDVTEQKNIQKDQIQELADASSAAKPKNKIVNVLVDFVTGAVLGATISTIFFPLNVVKNRMQSEIGTRFESPAKVFRIIWTERNKSLKGLYRGVHLNYTRSLMTWGITNAVFEFLKGFLKSEIRLDL</sequence>
<evidence type="ECO:0000256" key="6">
    <source>
        <dbReference type="ARBA" id="ARBA00022792"/>
    </source>
</evidence>
<dbReference type="EMBL" id="JAKKPZ010000508">
    <property type="protein sequence ID" value="KAI1694454.1"/>
    <property type="molecule type" value="Genomic_DNA"/>
</dbReference>
<dbReference type="AlphaFoldDB" id="A0AAD4QRZ7"/>
<keyword evidence="6" id="KW-0999">Mitochondrion inner membrane</keyword>
<evidence type="ECO:0000256" key="9">
    <source>
        <dbReference type="ARBA" id="ARBA00023136"/>
    </source>
</evidence>
<evidence type="ECO:0000256" key="7">
    <source>
        <dbReference type="ARBA" id="ARBA00022989"/>
    </source>
</evidence>